<evidence type="ECO:0000313" key="6">
    <source>
        <dbReference type="Proteomes" id="UP001151760"/>
    </source>
</evidence>
<dbReference type="InterPro" id="IPR039537">
    <property type="entry name" value="Retrotran_Ty1/copia-like"/>
</dbReference>
<accession>A0ABQ4WH57</accession>
<keyword evidence="1" id="KW-0479">Metal-binding</keyword>
<dbReference type="Gene3D" id="3.30.420.10">
    <property type="entry name" value="Ribonuclease H-like superfamily/Ribonuclease H"/>
    <property type="match status" value="1"/>
</dbReference>
<feature type="compositionally biased region" description="Basic and acidic residues" evidence="3">
    <location>
        <begin position="480"/>
        <end position="495"/>
    </location>
</feature>
<feature type="domain" description="Integrase catalytic" evidence="4">
    <location>
        <begin position="285"/>
        <end position="480"/>
    </location>
</feature>
<reference evidence="5" key="1">
    <citation type="journal article" date="2022" name="Int. J. Mol. Sci.">
        <title>Draft Genome of Tanacetum Coccineum: Genomic Comparison of Closely Related Tanacetum-Family Plants.</title>
        <authorList>
            <person name="Yamashiro T."/>
            <person name="Shiraishi A."/>
            <person name="Nakayama K."/>
            <person name="Satake H."/>
        </authorList>
    </citation>
    <scope>NUCLEOTIDE SEQUENCE</scope>
</reference>
<dbReference type="Pfam" id="PF07727">
    <property type="entry name" value="RVT_2"/>
    <property type="match status" value="1"/>
</dbReference>
<dbReference type="PANTHER" id="PTHR42648:SF32">
    <property type="entry name" value="RIBONUCLEASE H-LIKE DOMAIN, GAG-PRE-INTEGRASE DOMAIN PROTEIN-RELATED"/>
    <property type="match status" value="1"/>
</dbReference>
<gene>
    <name evidence="5" type="ORF">Tco_0625527</name>
</gene>
<keyword evidence="2" id="KW-0378">Hydrolase</keyword>
<dbReference type="InterPro" id="IPR001584">
    <property type="entry name" value="Integrase_cat-core"/>
</dbReference>
<feature type="region of interest" description="Disordered" evidence="3">
    <location>
        <begin position="472"/>
        <end position="495"/>
    </location>
</feature>
<comment type="caution">
    <text evidence="5">The sequence shown here is derived from an EMBL/GenBank/DDBJ whole genome shotgun (WGS) entry which is preliminary data.</text>
</comment>
<dbReference type="PANTHER" id="PTHR42648">
    <property type="entry name" value="TRANSPOSASE, PUTATIVE-RELATED"/>
    <property type="match status" value="1"/>
</dbReference>
<protein>
    <submittedName>
        <fullName evidence="5">Ribonuclease H-like domain-containing protein</fullName>
    </submittedName>
</protein>
<feature type="compositionally biased region" description="Polar residues" evidence="3">
    <location>
        <begin position="850"/>
        <end position="864"/>
    </location>
</feature>
<evidence type="ECO:0000256" key="3">
    <source>
        <dbReference type="SAM" id="MobiDB-lite"/>
    </source>
</evidence>
<sequence length="878" mass="99818">MITKRGRRLQRYDLQLIMCGDIVKDSNSYLKSRGSIEDFVSFREMITSQLQGKLWLYDEVPTSRRSIPPIRLTLAQEELRNADVLSTVLNCRRFGLWFDCTHMEMRVQWDLQNGCLLRTRGERGIVVQKRKMKQGWWPQGYSLNELRKEIDALREVPDGSSMGELTFFLRVADVPVFFNFEDSSTPIVKTSIWPYALVLQAHMLFLPPKFDLSYSGLEEFQQPEFEGYIPKSSKNVSKDISNEVRESLDGLLVEELVLDDKLEKKIIFPTVTKLEFVRPKQQEKLVRKPIKYAEIYSFDHVQAHYNYHQKERVVSRNSYTRVNYNYSAKKAHPIAHKNMVPRAVLMKIGLRSLNTARPVNTAYRKTIGIYPISQTSRNLMEDMLPLGDELKKGKLLVKELLKLKGIKKDFSIARTPQQNGVAKRRNMTLLIEATRTMLADSKLPTTFWAKAVNTACYVQNRVLVVKPHNKTPYELNVSNDEPKPSSDAGKKDDEGVCKESGIADQENPKNSTQGVNTVGTSINTEPNMFSLGDNATLEATHADFFGDETEVDMSNITTTYLIDRMTKTTNEQGFISVVYEGKTHKDFHTCLFAYFLSQVEPKKVIRALTDLNWIEGYTQEEGIDYDEVFAPVARIEAIRLFLAYASFMNFVVYQMDVKSAFLYGKIEEEVYVCQPLGFEDPEFPDRVYKVEKALYGLHQAPRAVVLLGRLNAAGKKFSHARQKVLCYWAKLVLLVEGEGLGQPTESQHTPITTSPTHVEPIPIVASSSQPKKTQKHRKTKRKATKISQSSGPTTLVADETVHKEKGDNVERVATTATSLDAEQGSGGSPRRQDIILGDRPAQTRFERLSKQSNDPPLSRVNTLGSGEDSMKLNELMEI</sequence>
<keyword evidence="6" id="KW-1185">Reference proteome</keyword>
<name>A0ABQ4WH57_9ASTR</name>
<dbReference type="Proteomes" id="UP001151760">
    <property type="component" value="Unassembled WGS sequence"/>
</dbReference>
<dbReference type="PROSITE" id="PS50994">
    <property type="entry name" value="INTEGRASE"/>
    <property type="match status" value="1"/>
</dbReference>
<proteinExistence type="predicted"/>
<feature type="compositionally biased region" description="Polar residues" evidence="3">
    <location>
        <begin position="743"/>
        <end position="756"/>
    </location>
</feature>
<dbReference type="InterPro" id="IPR013103">
    <property type="entry name" value="RVT_2"/>
</dbReference>
<feature type="compositionally biased region" description="Basic residues" evidence="3">
    <location>
        <begin position="772"/>
        <end position="784"/>
    </location>
</feature>
<feature type="compositionally biased region" description="Basic and acidic residues" evidence="3">
    <location>
        <begin position="799"/>
        <end position="810"/>
    </location>
</feature>
<organism evidence="5 6">
    <name type="scientific">Tanacetum coccineum</name>
    <dbReference type="NCBI Taxonomy" id="301880"/>
    <lineage>
        <taxon>Eukaryota</taxon>
        <taxon>Viridiplantae</taxon>
        <taxon>Streptophyta</taxon>
        <taxon>Embryophyta</taxon>
        <taxon>Tracheophyta</taxon>
        <taxon>Spermatophyta</taxon>
        <taxon>Magnoliopsida</taxon>
        <taxon>eudicotyledons</taxon>
        <taxon>Gunneridae</taxon>
        <taxon>Pentapetalae</taxon>
        <taxon>asterids</taxon>
        <taxon>campanulids</taxon>
        <taxon>Asterales</taxon>
        <taxon>Asteraceae</taxon>
        <taxon>Asteroideae</taxon>
        <taxon>Anthemideae</taxon>
        <taxon>Anthemidinae</taxon>
        <taxon>Tanacetum</taxon>
    </lineage>
</organism>
<evidence type="ECO:0000259" key="4">
    <source>
        <dbReference type="PROSITE" id="PS50994"/>
    </source>
</evidence>
<feature type="region of interest" description="Disordered" evidence="3">
    <location>
        <begin position="742"/>
        <end position="868"/>
    </location>
</feature>
<dbReference type="InterPro" id="IPR012337">
    <property type="entry name" value="RNaseH-like_sf"/>
</dbReference>
<evidence type="ECO:0000256" key="2">
    <source>
        <dbReference type="ARBA" id="ARBA00022801"/>
    </source>
</evidence>
<evidence type="ECO:0000313" key="5">
    <source>
        <dbReference type="EMBL" id="GJS52165.1"/>
    </source>
</evidence>
<dbReference type="InterPro" id="IPR036397">
    <property type="entry name" value="RNaseH_sf"/>
</dbReference>
<dbReference type="EMBL" id="BQNB010008636">
    <property type="protein sequence ID" value="GJS52165.1"/>
    <property type="molecule type" value="Genomic_DNA"/>
</dbReference>
<dbReference type="SUPFAM" id="SSF53098">
    <property type="entry name" value="Ribonuclease H-like"/>
    <property type="match status" value="1"/>
</dbReference>
<reference evidence="5" key="2">
    <citation type="submission" date="2022-01" db="EMBL/GenBank/DDBJ databases">
        <authorList>
            <person name="Yamashiro T."/>
            <person name="Shiraishi A."/>
            <person name="Satake H."/>
            <person name="Nakayama K."/>
        </authorList>
    </citation>
    <scope>NUCLEOTIDE SEQUENCE</scope>
</reference>
<evidence type="ECO:0000256" key="1">
    <source>
        <dbReference type="ARBA" id="ARBA00022723"/>
    </source>
</evidence>